<dbReference type="InterPro" id="IPR013595">
    <property type="entry name" value="Pept_S33_TAP-like_C"/>
</dbReference>
<dbReference type="Gene3D" id="3.40.50.1820">
    <property type="entry name" value="alpha/beta hydrolase"/>
    <property type="match status" value="1"/>
</dbReference>
<evidence type="ECO:0000256" key="2">
    <source>
        <dbReference type="ARBA" id="ARBA00022729"/>
    </source>
</evidence>
<dbReference type="SUPFAM" id="SSF53474">
    <property type="entry name" value="alpha/beta-Hydrolases"/>
    <property type="match status" value="1"/>
</dbReference>
<dbReference type="PANTHER" id="PTHR43248:SF29">
    <property type="entry name" value="TRIPEPTIDYL AMINOPEPTIDASE"/>
    <property type="match status" value="1"/>
</dbReference>
<keyword evidence="7" id="KW-1185">Reference proteome</keyword>
<reference evidence="6 7" key="1">
    <citation type="submission" date="2017-04" db="EMBL/GenBank/DDBJ databases">
        <authorList>
            <person name="Afonso C.L."/>
            <person name="Miller P.J."/>
            <person name="Scott M.A."/>
            <person name="Spackman E."/>
            <person name="Goraichik I."/>
            <person name="Dimitrov K.M."/>
            <person name="Suarez D.L."/>
            <person name="Swayne D.E."/>
        </authorList>
    </citation>
    <scope>NUCLEOTIDE SEQUENCE [LARGE SCALE GENOMIC DNA]</scope>
    <source>
        <strain evidence="6 7">DSM 43828</strain>
    </source>
</reference>
<dbReference type="PANTHER" id="PTHR43248">
    <property type="entry name" value="2-SUCCINYL-6-HYDROXY-2,4-CYCLOHEXADIENE-1-CARBOXYLATE SYNTHASE"/>
    <property type="match status" value="1"/>
</dbReference>
<dbReference type="RefSeq" id="WP_084430108.1">
    <property type="nucleotide sequence ID" value="NZ_FWXV01000005.1"/>
</dbReference>
<dbReference type="InterPro" id="IPR051601">
    <property type="entry name" value="Serine_prot/Carboxylest_S33"/>
</dbReference>
<evidence type="ECO:0000259" key="5">
    <source>
        <dbReference type="Pfam" id="PF08386"/>
    </source>
</evidence>
<evidence type="ECO:0000256" key="4">
    <source>
        <dbReference type="SAM" id="SignalP"/>
    </source>
</evidence>
<evidence type="ECO:0000256" key="1">
    <source>
        <dbReference type="ARBA" id="ARBA00010088"/>
    </source>
</evidence>
<dbReference type="Pfam" id="PF08386">
    <property type="entry name" value="Abhydrolase_4"/>
    <property type="match status" value="1"/>
</dbReference>
<keyword evidence="2 4" id="KW-0732">Signal</keyword>
<dbReference type="Proteomes" id="UP000192674">
    <property type="component" value="Unassembled WGS sequence"/>
</dbReference>
<comment type="similarity">
    <text evidence="1">Belongs to the peptidase S33 family.</text>
</comment>
<evidence type="ECO:0000256" key="3">
    <source>
        <dbReference type="ARBA" id="ARBA00022801"/>
    </source>
</evidence>
<organism evidence="6 7">
    <name type="scientific">Kibdelosporangium aridum</name>
    <dbReference type="NCBI Taxonomy" id="2030"/>
    <lineage>
        <taxon>Bacteria</taxon>
        <taxon>Bacillati</taxon>
        <taxon>Actinomycetota</taxon>
        <taxon>Actinomycetes</taxon>
        <taxon>Pseudonocardiales</taxon>
        <taxon>Pseudonocardiaceae</taxon>
        <taxon>Kibdelosporangium</taxon>
    </lineage>
</organism>
<feature type="chain" id="PRO_5012077133" evidence="4">
    <location>
        <begin position="24"/>
        <end position="513"/>
    </location>
</feature>
<dbReference type="AlphaFoldDB" id="A0A1W2F9W5"/>
<evidence type="ECO:0000313" key="6">
    <source>
        <dbReference type="EMBL" id="SMD18749.1"/>
    </source>
</evidence>
<feature type="signal peptide" evidence="4">
    <location>
        <begin position="1"/>
        <end position="23"/>
    </location>
</feature>
<name>A0A1W2F9W5_KIBAR</name>
<dbReference type="GO" id="GO:0016787">
    <property type="term" value="F:hydrolase activity"/>
    <property type="evidence" value="ECO:0007669"/>
    <property type="project" value="UniProtKB-KW"/>
</dbReference>
<sequence length="513" mass="55935">MRRSLPVLVAAVTLAALAPQASAEPRPPELAWGKCPPSLIGVDDPRMVCTTMPVPMDYRNPKGRTIDVVVSKLPTAKPEKRRGVLLHNGGGPGVASLHYPAAYARIYPQEVLDQYDLIGFDPRGVGYSTPVTCGRPLEGYPPDLYFPFPSTDGSIARNIEFGKALARDCELHGGEVRPHITTANTARDMDRIRIALGEKKISYNSGSYGSYLGAVYATMFADRSDRFVIDSNVDPNRAWHDQFALWDPGFELRFPDIAAWFAERHETYKFGATPAEVRKKYEALLAKLDANPIIDPVFGRFDGNVLRIATFGVSYHTIQFPQMAQYWAFADTGVYPPDGLAKDALASAVPTVLTVPADNLRASQLAVLCGDAEAPRDMRHYQREVTIHRKLFPLMAGAGTNVWSCAFGRGPVEPPVKVTSKGPANVLMIQTLRDPATPYIGALGMRHALGQRAKMVSVDSGNHGAFDPSSPSCALRESMRFLATGVLPARDMFCKPDPAPSATGQVSPLLLNR</sequence>
<accession>A0A1W2F9W5</accession>
<keyword evidence="3 6" id="KW-0378">Hydrolase</keyword>
<feature type="domain" description="Peptidase S33 tripeptidyl aminopeptidase-like C-terminal" evidence="5">
    <location>
        <begin position="405"/>
        <end position="494"/>
    </location>
</feature>
<evidence type="ECO:0000313" key="7">
    <source>
        <dbReference type="Proteomes" id="UP000192674"/>
    </source>
</evidence>
<proteinExistence type="inferred from homology"/>
<dbReference type="InterPro" id="IPR029058">
    <property type="entry name" value="AB_hydrolase_fold"/>
</dbReference>
<gene>
    <name evidence="6" type="ORF">SAMN05661093_05888</name>
</gene>
<protein>
    <submittedName>
        <fullName evidence="6">Alpha/beta hydrolase fold</fullName>
    </submittedName>
</protein>
<dbReference type="EMBL" id="FWXV01000005">
    <property type="protein sequence ID" value="SMD18749.1"/>
    <property type="molecule type" value="Genomic_DNA"/>
</dbReference>